<evidence type="ECO:0000313" key="1">
    <source>
        <dbReference type="EMBL" id="EHK16931.1"/>
    </source>
</evidence>
<sequence>METTVSLPLAHSSFMPPRMAKMGGTWVRYSAIPARRSNNSMSRSLGPKHEHEQFLAGIPPSAPFSHTLRRGKRAYELQAIFIKSNSSTLGTLYFGVRYKYEWKEKRRQE</sequence>
<accession>G9N7G5</accession>
<dbReference type="VEuPathDB" id="FungiDB:TRIVIDRAFT_65898"/>
<dbReference type="Proteomes" id="UP000007115">
    <property type="component" value="Unassembled WGS sequence"/>
</dbReference>
<dbReference type="AlphaFoldDB" id="G9N7G5"/>
<dbReference type="InParanoid" id="G9N7G5"/>
<dbReference type="EMBL" id="ABDF02000089">
    <property type="protein sequence ID" value="EHK16931.1"/>
    <property type="molecule type" value="Genomic_DNA"/>
</dbReference>
<name>G9N7G5_HYPVG</name>
<gene>
    <name evidence="1" type="ORF">TRIVIDRAFT_65898</name>
</gene>
<proteinExistence type="predicted"/>
<reference evidence="1 2" key="1">
    <citation type="journal article" date="2011" name="Genome Biol.">
        <title>Comparative genome sequence analysis underscores mycoparasitism as the ancestral life style of Trichoderma.</title>
        <authorList>
            <person name="Kubicek C.P."/>
            <person name="Herrera-Estrella A."/>
            <person name="Seidl-Seiboth V."/>
            <person name="Martinez D.A."/>
            <person name="Druzhinina I.S."/>
            <person name="Thon M."/>
            <person name="Zeilinger S."/>
            <person name="Casas-Flores S."/>
            <person name="Horwitz B.A."/>
            <person name="Mukherjee P.K."/>
            <person name="Mukherjee M."/>
            <person name="Kredics L."/>
            <person name="Alcaraz L.D."/>
            <person name="Aerts A."/>
            <person name="Antal Z."/>
            <person name="Atanasova L."/>
            <person name="Cervantes-Badillo M.G."/>
            <person name="Challacombe J."/>
            <person name="Chertkov O."/>
            <person name="McCluskey K."/>
            <person name="Coulpier F."/>
            <person name="Deshpande N."/>
            <person name="von Doehren H."/>
            <person name="Ebbole D.J."/>
            <person name="Esquivel-Naranjo E.U."/>
            <person name="Fekete E."/>
            <person name="Flipphi M."/>
            <person name="Glaser F."/>
            <person name="Gomez-Rodriguez E.Y."/>
            <person name="Gruber S."/>
            <person name="Han C."/>
            <person name="Henrissat B."/>
            <person name="Hermosa R."/>
            <person name="Hernandez-Onate M."/>
            <person name="Karaffa L."/>
            <person name="Kosti I."/>
            <person name="Le Crom S."/>
            <person name="Lindquist E."/>
            <person name="Lucas S."/>
            <person name="Luebeck M."/>
            <person name="Luebeck P.S."/>
            <person name="Margeot A."/>
            <person name="Metz B."/>
            <person name="Misra M."/>
            <person name="Nevalainen H."/>
            <person name="Omann M."/>
            <person name="Packer N."/>
            <person name="Perrone G."/>
            <person name="Uresti-Rivera E.E."/>
            <person name="Salamov A."/>
            <person name="Schmoll M."/>
            <person name="Seiboth B."/>
            <person name="Shapiro H."/>
            <person name="Sukno S."/>
            <person name="Tamayo-Ramos J.A."/>
            <person name="Tisch D."/>
            <person name="Wiest A."/>
            <person name="Wilkinson H.H."/>
            <person name="Zhang M."/>
            <person name="Coutinho P.M."/>
            <person name="Kenerley C.M."/>
            <person name="Monte E."/>
            <person name="Baker S.E."/>
            <person name="Grigoriev I.V."/>
        </authorList>
    </citation>
    <scope>NUCLEOTIDE SEQUENCE [LARGE SCALE GENOMIC DNA]</scope>
    <source>
        <strain evidence="2">Gv29-8 / FGSC 10586</strain>
    </source>
</reference>
<keyword evidence="2" id="KW-1185">Reference proteome</keyword>
<organism evidence="1 2">
    <name type="scientific">Hypocrea virens (strain Gv29-8 / FGSC 10586)</name>
    <name type="common">Gliocladium virens</name>
    <name type="synonym">Trichoderma virens</name>
    <dbReference type="NCBI Taxonomy" id="413071"/>
    <lineage>
        <taxon>Eukaryota</taxon>
        <taxon>Fungi</taxon>
        <taxon>Dikarya</taxon>
        <taxon>Ascomycota</taxon>
        <taxon>Pezizomycotina</taxon>
        <taxon>Sordariomycetes</taxon>
        <taxon>Hypocreomycetidae</taxon>
        <taxon>Hypocreales</taxon>
        <taxon>Hypocreaceae</taxon>
        <taxon>Trichoderma</taxon>
    </lineage>
</organism>
<dbReference type="HOGENOM" id="CLU_2184342_0_0_1"/>
<evidence type="ECO:0000313" key="2">
    <source>
        <dbReference type="Proteomes" id="UP000007115"/>
    </source>
</evidence>
<dbReference type="GeneID" id="25796767"/>
<comment type="caution">
    <text evidence="1">The sequence shown here is derived from an EMBL/GenBank/DDBJ whole genome shotgun (WGS) entry which is preliminary data.</text>
</comment>
<dbReference type="RefSeq" id="XP_013951138.1">
    <property type="nucleotide sequence ID" value="XM_014095663.1"/>
</dbReference>
<protein>
    <submittedName>
        <fullName evidence="1">Uncharacterized protein</fullName>
    </submittedName>
</protein>